<evidence type="ECO:0000313" key="3">
    <source>
        <dbReference type="Proteomes" id="UP001500618"/>
    </source>
</evidence>
<comment type="caution">
    <text evidence="2">The sequence shown here is derived from an EMBL/GenBank/DDBJ whole genome shotgun (WGS) entry which is preliminary data.</text>
</comment>
<protein>
    <submittedName>
        <fullName evidence="2">Mycothiol system anti-sigma-R factor</fullName>
    </submittedName>
</protein>
<dbReference type="InterPro" id="IPR024020">
    <property type="entry name" value="Anit_sigma_mycothiol_RsrA"/>
</dbReference>
<proteinExistence type="predicted"/>
<reference evidence="3" key="1">
    <citation type="journal article" date="2019" name="Int. J. Syst. Evol. Microbiol.">
        <title>The Global Catalogue of Microorganisms (GCM) 10K type strain sequencing project: providing services to taxonomists for standard genome sequencing and annotation.</title>
        <authorList>
            <consortium name="The Broad Institute Genomics Platform"/>
            <consortium name="The Broad Institute Genome Sequencing Center for Infectious Disease"/>
            <person name="Wu L."/>
            <person name="Ma J."/>
        </authorList>
    </citation>
    <scope>NUCLEOTIDE SEQUENCE [LARGE SCALE GENOMIC DNA]</scope>
    <source>
        <strain evidence="3">JCM 14718</strain>
    </source>
</reference>
<evidence type="ECO:0000259" key="1">
    <source>
        <dbReference type="Pfam" id="PF13490"/>
    </source>
</evidence>
<name>A0ABP4SC31_9ACTN</name>
<sequence length="119" mass="13525">MSSEDPDKRVAAESLARKIDSFCGEDSSFNGIKPECRSVLEDVYLYLDAETDDVSRAKIRQHIDDCSPCLREFGIEQEVKALVSRCCGGDRAPESLRIRLKLKLREVVIEAEVREYRAE</sequence>
<evidence type="ECO:0000313" key="2">
    <source>
        <dbReference type="EMBL" id="GAA1670659.1"/>
    </source>
</evidence>
<accession>A0ABP4SC31</accession>
<dbReference type="Pfam" id="PF13490">
    <property type="entry name" value="zf-HC2"/>
    <property type="match status" value="1"/>
</dbReference>
<organism evidence="2 3">
    <name type="scientific">Fodinicola feengrottensis</name>
    <dbReference type="NCBI Taxonomy" id="435914"/>
    <lineage>
        <taxon>Bacteria</taxon>
        <taxon>Bacillati</taxon>
        <taxon>Actinomycetota</taxon>
        <taxon>Actinomycetes</taxon>
        <taxon>Mycobacteriales</taxon>
        <taxon>Fodinicola</taxon>
    </lineage>
</organism>
<dbReference type="Proteomes" id="UP001500618">
    <property type="component" value="Unassembled WGS sequence"/>
</dbReference>
<dbReference type="NCBIfam" id="TIGR03988">
    <property type="entry name" value="antisig_RsrA"/>
    <property type="match status" value="1"/>
</dbReference>
<feature type="domain" description="Putative zinc-finger" evidence="1">
    <location>
        <begin position="36"/>
        <end position="69"/>
    </location>
</feature>
<dbReference type="RefSeq" id="WP_344309209.1">
    <property type="nucleotide sequence ID" value="NZ_BAAANY010000008.1"/>
</dbReference>
<dbReference type="EMBL" id="BAAANY010000008">
    <property type="protein sequence ID" value="GAA1670659.1"/>
    <property type="molecule type" value="Genomic_DNA"/>
</dbReference>
<gene>
    <name evidence="2" type="primary">rsrA</name>
    <name evidence="2" type="ORF">GCM10009765_20100</name>
</gene>
<keyword evidence="3" id="KW-1185">Reference proteome</keyword>
<dbReference type="InterPro" id="IPR027383">
    <property type="entry name" value="Znf_put"/>
</dbReference>